<feature type="non-terminal residue" evidence="2">
    <location>
        <position position="76"/>
    </location>
</feature>
<name>X1KM60_9ZZZZ</name>
<accession>X1KM60</accession>
<evidence type="ECO:0000256" key="1">
    <source>
        <dbReference type="SAM" id="Phobius"/>
    </source>
</evidence>
<dbReference type="AlphaFoldDB" id="X1KM60"/>
<sequence>MTKFKKIIMGVVVILIGILFFSAYQFSAPQKEAEIERIVINLGTTEEELIPKLKEQGYIRNEWAFSILLATFLPAS</sequence>
<comment type="caution">
    <text evidence="2">The sequence shown here is derived from an EMBL/GenBank/DDBJ whole genome shotgun (WGS) entry which is preliminary data.</text>
</comment>
<keyword evidence="1" id="KW-0812">Transmembrane</keyword>
<gene>
    <name evidence="2" type="ORF">S06H3_21676</name>
</gene>
<evidence type="ECO:0000313" key="2">
    <source>
        <dbReference type="EMBL" id="GAI07763.1"/>
    </source>
</evidence>
<feature type="transmembrane region" description="Helical" evidence="1">
    <location>
        <begin position="7"/>
        <end position="26"/>
    </location>
</feature>
<organism evidence="2">
    <name type="scientific">marine sediment metagenome</name>
    <dbReference type="NCBI Taxonomy" id="412755"/>
    <lineage>
        <taxon>unclassified sequences</taxon>
        <taxon>metagenomes</taxon>
        <taxon>ecological metagenomes</taxon>
    </lineage>
</organism>
<keyword evidence="1" id="KW-0472">Membrane</keyword>
<reference evidence="2" key="1">
    <citation type="journal article" date="2014" name="Front. Microbiol.">
        <title>High frequency of phylogenetically diverse reductive dehalogenase-homologous genes in deep subseafloor sedimentary metagenomes.</title>
        <authorList>
            <person name="Kawai M."/>
            <person name="Futagami T."/>
            <person name="Toyoda A."/>
            <person name="Takaki Y."/>
            <person name="Nishi S."/>
            <person name="Hori S."/>
            <person name="Arai W."/>
            <person name="Tsubouchi T."/>
            <person name="Morono Y."/>
            <person name="Uchiyama I."/>
            <person name="Ito T."/>
            <person name="Fujiyama A."/>
            <person name="Inagaki F."/>
            <person name="Takami H."/>
        </authorList>
    </citation>
    <scope>NUCLEOTIDE SEQUENCE</scope>
    <source>
        <strain evidence="2">Expedition CK06-06</strain>
    </source>
</reference>
<keyword evidence="1" id="KW-1133">Transmembrane helix</keyword>
<proteinExistence type="predicted"/>
<protein>
    <submittedName>
        <fullName evidence="2">Uncharacterized protein</fullName>
    </submittedName>
</protein>
<dbReference type="EMBL" id="BARV01011420">
    <property type="protein sequence ID" value="GAI07763.1"/>
    <property type="molecule type" value="Genomic_DNA"/>
</dbReference>